<organism evidence="2 3">
    <name type="scientific">Nocardioides phosphati</name>
    <dbReference type="NCBI Taxonomy" id="1867775"/>
    <lineage>
        <taxon>Bacteria</taxon>
        <taxon>Bacillati</taxon>
        <taxon>Actinomycetota</taxon>
        <taxon>Actinomycetes</taxon>
        <taxon>Propionibacteriales</taxon>
        <taxon>Nocardioidaceae</taxon>
        <taxon>Nocardioides</taxon>
    </lineage>
</organism>
<evidence type="ECO:0000313" key="3">
    <source>
        <dbReference type="Proteomes" id="UP000655410"/>
    </source>
</evidence>
<protein>
    <recommendedName>
        <fullName evidence="4">LamG domain-containing protein</fullName>
    </recommendedName>
</protein>
<evidence type="ECO:0000256" key="1">
    <source>
        <dbReference type="SAM" id="SignalP"/>
    </source>
</evidence>
<gene>
    <name evidence="2" type="ORF">GCM10011584_31390</name>
</gene>
<feature type="chain" id="PRO_5046572367" description="LamG domain-containing protein" evidence="1">
    <location>
        <begin position="24"/>
        <end position="847"/>
    </location>
</feature>
<reference evidence="3" key="1">
    <citation type="journal article" date="2019" name="Int. J. Syst. Evol. Microbiol.">
        <title>The Global Catalogue of Microorganisms (GCM) 10K type strain sequencing project: providing services to taxonomists for standard genome sequencing and annotation.</title>
        <authorList>
            <consortium name="The Broad Institute Genomics Platform"/>
            <consortium name="The Broad Institute Genome Sequencing Center for Infectious Disease"/>
            <person name="Wu L."/>
            <person name="Ma J."/>
        </authorList>
    </citation>
    <scope>NUCLEOTIDE SEQUENCE [LARGE SCALE GENOMIC DNA]</scope>
    <source>
        <strain evidence="3">CGMCC 4.7371</strain>
    </source>
</reference>
<sequence>MFGRLVACVVVVASVGVGAPALATTAPAVPSADIHQMPLVESTAPMDARVVAASPSYVVHAGAGPVDLEQPGALAVRRVADSATVWTGRLPAGVTRVDIAGDDLATFVEDPAASNRGEVSFRNVLTGAVDGSTVIPSGEALLGVGDRAVLTTFWVGNNRFGLRVRRADGTVADVAGVTVGYWPSVRRVAGSKMFVFDGSDPQVLAEIDLSAATSRVIAGPSNGRWDQWVVVGPRRAYSMYGDSSGLTVRWTDLATGEMGGGSVADAPGFTGQPVAYGDGFAWYDGATQHPVMTAVGADLGAAESVASDVYNAVALGDGRVAVGERSRYPREIRVVSAGEPDLPLTLPPFYEQASDLRFDGSVAAAWNDSASEIPADGSGSWTPTAPLGLTAGGTRLERVAGTDDDWTLSWPGGSRTITGSGFTLAHGGSLVQGVFENASTDAAQVQRVATGEVLWSGRLGAAAGDGSWLWTISPDGVLSGRDVDDATTPVRTIPTGLSYCYTVQARGRWALVRCSGAWSVVDTLGVVATWALPVSPRNPGRAPLDPPQLGSDFVAWPEFPDSDDAVRTFLFAADLTPDHVTRFVGSLAYDTNGISTDFSVDEAGSKRIAFRDHNLWVSVANLPWLGAAPTVKPDTTAPTLAALAGGPRFGRTDASGKLSWRYAASDTGSGVATYDVQTKSAAPGHTLGPWTDAALATSATSFTHAAVRGSDWCLRFRARDHAGNVSGWSAARCTAVAIDDRALVLSAGTRSTWSGALYGTYTSLGARATLVHRATNVGATLGVWVVKGVRQGYVDVYVGGVKAGRISLAATSSRRVLVTMAMPRSGTVKFVRVGKGGARVDAFAVAR</sequence>
<keyword evidence="3" id="KW-1185">Reference proteome</keyword>
<dbReference type="EMBL" id="BMNI01000011">
    <property type="protein sequence ID" value="GGO93211.1"/>
    <property type="molecule type" value="Genomic_DNA"/>
</dbReference>
<keyword evidence="1" id="KW-0732">Signal</keyword>
<evidence type="ECO:0000313" key="2">
    <source>
        <dbReference type="EMBL" id="GGO93211.1"/>
    </source>
</evidence>
<dbReference type="Proteomes" id="UP000655410">
    <property type="component" value="Unassembled WGS sequence"/>
</dbReference>
<feature type="signal peptide" evidence="1">
    <location>
        <begin position="1"/>
        <end position="23"/>
    </location>
</feature>
<proteinExistence type="predicted"/>
<accession>A0ABQ2NCX6</accession>
<comment type="caution">
    <text evidence="2">The sequence shown here is derived from an EMBL/GenBank/DDBJ whole genome shotgun (WGS) entry which is preliminary data.</text>
</comment>
<name>A0ABQ2NCX6_9ACTN</name>
<evidence type="ECO:0008006" key="4">
    <source>
        <dbReference type="Google" id="ProtNLM"/>
    </source>
</evidence>